<dbReference type="Proteomes" id="UP000525078">
    <property type="component" value="Unassembled WGS sequence"/>
</dbReference>
<proteinExistence type="predicted"/>
<dbReference type="AlphaFoldDB" id="A0A7J6E3D9"/>
<sequence>MHVKEIDSWKSKESKGSISLKSFLLSFFDFQSRPGRKGVTDLIKPLLRVFTVLWVREVWKREKNNNNKKKPSNMLVSFSKR</sequence>
<reference evidence="1 2" key="1">
    <citation type="journal article" date="2020" name="bioRxiv">
        <title>Sequence and annotation of 42 cannabis genomes reveals extensive copy number variation in cannabinoid synthesis and pathogen resistance genes.</title>
        <authorList>
            <person name="Mckernan K.J."/>
            <person name="Helbert Y."/>
            <person name="Kane L.T."/>
            <person name="Ebling H."/>
            <person name="Zhang L."/>
            <person name="Liu B."/>
            <person name="Eaton Z."/>
            <person name="Mclaughlin S."/>
            <person name="Kingan S."/>
            <person name="Baybayan P."/>
            <person name="Concepcion G."/>
            <person name="Jordan M."/>
            <person name="Riva A."/>
            <person name="Barbazuk W."/>
            <person name="Harkins T."/>
        </authorList>
    </citation>
    <scope>NUCLEOTIDE SEQUENCE [LARGE SCALE GENOMIC DNA]</scope>
    <source>
        <strain evidence="2">cv. Jamaican Lion 4</strain>
        <tissue evidence="1">Leaf</tissue>
    </source>
</reference>
<evidence type="ECO:0000313" key="2">
    <source>
        <dbReference type="Proteomes" id="UP000525078"/>
    </source>
</evidence>
<protein>
    <submittedName>
        <fullName evidence="1">Uncharacterized protein</fullName>
    </submittedName>
</protein>
<accession>A0A7J6E3D9</accession>
<name>A0A7J6E3D9_CANSA</name>
<organism evidence="1 2">
    <name type="scientific">Cannabis sativa</name>
    <name type="common">Hemp</name>
    <name type="synonym">Marijuana</name>
    <dbReference type="NCBI Taxonomy" id="3483"/>
    <lineage>
        <taxon>Eukaryota</taxon>
        <taxon>Viridiplantae</taxon>
        <taxon>Streptophyta</taxon>
        <taxon>Embryophyta</taxon>
        <taxon>Tracheophyta</taxon>
        <taxon>Spermatophyta</taxon>
        <taxon>Magnoliopsida</taxon>
        <taxon>eudicotyledons</taxon>
        <taxon>Gunneridae</taxon>
        <taxon>Pentapetalae</taxon>
        <taxon>rosids</taxon>
        <taxon>fabids</taxon>
        <taxon>Rosales</taxon>
        <taxon>Cannabaceae</taxon>
        <taxon>Cannabis</taxon>
    </lineage>
</organism>
<evidence type="ECO:0000313" key="1">
    <source>
        <dbReference type="EMBL" id="KAF4352925.1"/>
    </source>
</evidence>
<gene>
    <name evidence="1" type="ORF">F8388_000685</name>
</gene>
<comment type="caution">
    <text evidence="1">The sequence shown here is derived from an EMBL/GenBank/DDBJ whole genome shotgun (WGS) entry which is preliminary data.</text>
</comment>
<dbReference type="EMBL" id="JAATIP010000302">
    <property type="protein sequence ID" value="KAF4352925.1"/>
    <property type="molecule type" value="Genomic_DNA"/>
</dbReference>